<feature type="transmembrane region" description="Helical" evidence="1">
    <location>
        <begin position="159"/>
        <end position="180"/>
    </location>
</feature>
<keyword evidence="1" id="KW-0472">Membrane</keyword>
<organism evidence="3 4">
    <name type="scientific">Methylomonas fluvii</name>
    <dbReference type="NCBI Taxonomy" id="1854564"/>
    <lineage>
        <taxon>Bacteria</taxon>
        <taxon>Pseudomonadati</taxon>
        <taxon>Pseudomonadota</taxon>
        <taxon>Gammaproteobacteria</taxon>
        <taxon>Methylococcales</taxon>
        <taxon>Methylococcaceae</taxon>
        <taxon>Methylomonas</taxon>
    </lineage>
</organism>
<dbReference type="EMBL" id="JACXST010000003">
    <property type="protein sequence ID" value="MBD9362413.1"/>
    <property type="molecule type" value="Genomic_DNA"/>
</dbReference>
<evidence type="ECO:0008006" key="5">
    <source>
        <dbReference type="Google" id="ProtNLM"/>
    </source>
</evidence>
<dbReference type="RefSeq" id="WP_192395191.1">
    <property type="nucleotide sequence ID" value="NZ_CAJHIU010000003.1"/>
</dbReference>
<sequence>MEKIPYIKTSLAVCLLAVSSASSASVWAPNDGDVNFLSFSSSSFPFPSLSDTFGIFEDTAVIGAAEPVVAFTGVGAVSFVANGANYNIGTGSTSGTLLGSNNFQIGMLSGGVWSAAFGNTDLGSDANLLAFADSSEFNNLHFLYAFDISPSQASSDAPAAVPLPASIWMMTSALLGVLYAGRRKSTVYA</sequence>
<protein>
    <recommendedName>
        <fullName evidence="5">Secreted protein</fullName>
    </recommendedName>
</protein>
<dbReference type="Proteomes" id="UP000641152">
    <property type="component" value="Unassembled WGS sequence"/>
</dbReference>
<comment type="caution">
    <text evidence="3">The sequence shown here is derived from an EMBL/GenBank/DDBJ whole genome shotgun (WGS) entry which is preliminary data.</text>
</comment>
<keyword evidence="1" id="KW-0812">Transmembrane</keyword>
<proteinExistence type="predicted"/>
<feature type="signal peptide" evidence="2">
    <location>
        <begin position="1"/>
        <end position="24"/>
    </location>
</feature>
<gene>
    <name evidence="3" type="ORF">EBB_18235</name>
</gene>
<name>A0ABR9DH39_9GAMM</name>
<accession>A0ABR9DH39</accession>
<evidence type="ECO:0000313" key="4">
    <source>
        <dbReference type="Proteomes" id="UP000641152"/>
    </source>
</evidence>
<evidence type="ECO:0000256" key="1">
    <source>
        <dbReference type="SAM" id="Phobius"/>
    </source>
</evidence>
<keyword evidence="2" id="KW-0732">Signal</keyword>
<keyword evidence="1" id="KW-1133">Transmembrane helix</keyword>
<reference evidence="3 4" key="1">
    <citation type="submission" date="2020-09" db="EMBL/GenBank/DDBJ databases">
        <title>Methylomonas albis sp. nov. and Methylomonas fluvii sp. nov.: Two cold-adapted methanotrophs from the River Elbe and an amended description of Methylovulum psychrotolerans strain Eb1.</title>
        <authorList>
            <person name="Bussmann I.K."/>
            <person name="Klings K.-W."/>
            <person name="Warnstedt J."/>
            <person name="Hoppert M."/>
            <person name="Saborowski A."/>
            <person name="Horn F."/>
            <person name="Liebner S."/>
        </authorList>
    </citation>
    <scope>NUCLEOTIDE SEQUENCE [LARGE SCALE GENOMIC DNA]</scope>
    <source>
        <strain evidence="3 4">EbB</strain>
    </source>
</reference>
<feature type="chain" id="PRO_5047328430" description="Secreted protein" evidence="2">
    <location>
        <begin position="25"/>
        <end position="189"/>
    </location>
</feature>
<keyword evidence="4" id="KW-1185">Reference proteome</keyword>
<evidence type="ECO:0000256" key="2">
    <source>
        <dbReference type="SAM" id="SignalP"/>
    </source>
</evidence>
<evidence type="ECO:0000313" key="3">
    <source>
        <dbReference type="EMBL" id="MBD9362413.1"/>
    </source>
</evidence>